<protein>
    <submittedName>
        <fullName evidence="7">DSBA oxidoreductase</fullName>
    </submittedName>
</protein>
<evidence type="ECO:0000313" key="8">
    <source>
        <dbReference type="Proteomes" id="UP000009173"/>
    </source>
</evidence>
<dbReference type="PANTHER" id="PTHR13887:SF14">
    <property type="entry name" value="DISULFIDE BOND FORMATION PROTEIN D"/>
    <property type="match status" value="1"/>
</dbReference>
<dbReference type="SUPFAM" id="SSF52833">
    <property type="entry name" value="Thioredoxin-like"/>
    <property type="match status" value="1"/>
</dbReference>
<evidence type="ECO:0000259" key="6">
    <source>
        <dbReference type="PROSITE" id="PS51352"/>
    </source>
</evidence>
<evidence type="ECO:0000256" key="4">
    <source>
        <dbReference type="ARBA" id="ARBA00023157"/>
    </source>
</evidence>
<dbReference type="PANTHER" id="PTHR13887">
    <property type="entry name" value="GLUTATHIONE S-TRANSFERASE KAPPA"/>
    <property type="match status" value="1"/>
</dbReference>
<dbReference type="Proteomes" id="UP000009173">
    <property type="component" value="Chromosome"/>
</dbReference>
<dbReference type="PROSITE" id="PS51352">
    <property type="entry name" value="THIOREDOXIN_2"/>
    <property type="match status" value="1"/>
</dbReference>
<dbReference type="KEGG" id="dvl:Dvul_2927"/>
<feature type="domain" description="Thioredoxin" evidence="6">
    <location>
        <begin position="71"/>
        <end position="282"/>
    </location>
</feature>
<evidence type="ECO:0000256" key="3">
    <source>
        <dbReference type="ARBA" id="ARBA00023002"/>
    </source>
</evidence>
<keyword evidence="4" id="KW-1015">Disulfide bond</keyword>
<name>A0A0H3ADH8_NITV4</name>
<evidence type="ECO:0000256" key="5">
    <source>
        <dbReference type="ARBA" id="ARBA00023284"/>
    </source>
</evidence>
<dbReference type="InterPro" id="IPR012336">
    <property type="entry name" value="Thioredoxin-like_fold"/>
</dbReference>
<sequence precursor="true">MASAPVPPLASEWLRLYRDRTKPSGGSMFKRLLATLLIVLTLVPVAGAADNRDELKETLRTLLRDNPDLVLEVLREHSETVLEIAQQGANQRRRKALVAQWKTDLEDPKKVNLADRPVRGEANAPVTVVAYSDFTCPYCQQAAGTVEMLLANYKGKVRYVFKQMPLETHENARTASNYYVAASLQDPAKAWKLYEAVFADRDRLVTEGEPFLKKVAQEAGLDMQRLATDIKGRKVKALIEEDMAEARKLGVQGTPYFLVNDLVVRGALPLDLFSDAVDMALEKAGAKK</sequence>
<gene>
    <name evidence="7" type="ordered locus">Dvul_2927</name>
</gene>
<comment type="similarity">
    <text evidence="1">Belongs to the thioredoxin family. DsbA subfamily.</text>
</comment>
<evidence type="ECO:0000256" key="2">
    <source>
        <dbReference type="ARBA" id="ARBA00022729"/>
    </source>
</evidence>
<dbReference type="InterPro" id="IPR036249">
    <property type="entry name" value="Thioredoxin-like_sf"/>
</dbReference>
<dbReference type="Pfam" id="PF13462">
    <property type="entry name" value="Thioredoxin_4"/>
    <property type="match status" value="1"/>
</dbReference>
<dbReference type="EMBL" id="CP000527">
    <property type="protein sequence ID" value="ABM29938.1"/>
    <property type="molecule type" value="Genomic_DNA"/>
</dbReference>
<evidence type="ECO:0000256" key="1">
    <source>
        <dbReference type="ARBA" id="ARBA00005791"/>
    </source>
</evidence>
<keyword evidence="3" id="KW-0560">Oxidoreductase</keyword>
<dbReference type="HOGENOM" id="CLU_000288_47_4_7"/>
<dbReference type="Gene3D" id="3.40.30.10">
    <property type="entry name" value="Glutaredoxin"/>
    <property type="match status" value="1"/>
</dbReference>
<organism evidence="7 8">
    <name type="scientific">Nitratidesulfovibrio vulgaris (strain DP4)</name>
    <name type="common">Desulfovibrio vulgaris</name>
    <dbReference type="NCBI Taxonomy" id="391774"/>
    <lineage>
        <taxon>Bacteria</taxon>
        <taxon>Pseudomonadati</taxon>
        <taxon>Thermodesulfobacteriota</taxon>
        <taxon>Desulfovibrionia</taxon>
        <taxon>Desulfovibrionales</taxon>
        <taxon>Desulfovibrionaceae</taxon>
        <taxon>Nitratidesulfovibrio</taxon>
    </lineage>
</organism>
<dbReference type="GO" id="GO:0016491">
    <property type="term" value="F:oxidoreductase activity"/>
    <property type="evidence" value="ECO:0007669"/>
    <property type="project" value="UniProtKB-KW"/>
</dbReference>
<keyword evidence="2" id="KW-0732">Signal</keyword>
<keyword evidence="5" id="KW-0676">Redox-active center</keyword>
<dbReference type="InterPro" id="IPR013766">
    <property type="entry name" value="Thioredoxin_domain"/>
</dbReference>
<dbReference type="AlphaFoldDB" id="A0A0H3ADH8"/>
<evidence type="ECO:0000313" key="7">
    <source>
        <dbReference type="EMBL" id="ABM29938.1"/>
    </source>
</evidence>
<proteinExistence type="inferred from homology"/>
<reference evidence="8" key="1">
    <citation type="journal article" date="2009" name="Environ. Microbiol.">
        <title>Contribution of mobile genetic elements to Desulfovibrio vulgaris genome plasticity.</title>
        <authorList>
            <person name="Walker C.B."/>
            <person name="Stolyar S."/>
            <person name="Chivian D."/>
            <person name="Pinel N."/>
            <person name="Gabster J.A."/>
            <person name="Dehal P.S."/>
            <person name="He Z."/>
            <person name="Yang Z.K."/>
            <person name="Yen H.C."/>
            <person name="Zhou J."/>
            <person name="Wall J.D."/>
            <person name="Hazen T.C."/>
            <person name="Arkin A.P."/>
            <person name="Stahl D.A."/>
        </authorList>
    </citation>
    <scope>NUCLEOTIDE SEQUENCE [LARGE SCALE GENOMIC DNA]</scope>
    <source>
        <strain evidence="8">DP4</strain>
    </source>
</reference>
<accession>A0A0H3ADH8</accession>